<keyword evidence="3" id="KW-0813">Transport</keyword>
<keyword evidence="8 13" id="KW-1133">Transmembrane helix</keyword>
<dbReference type="Pfam" id="PF06736">
    <property type="entry name" value="TMEM175"/>
    <property type="match status" value="1"/>
</dbReference>
<evidence type="ECO:0000256" key="9">
    <source>
        <dbReference type="ARBA" id="ARBA00023065"/>
    </source>
</evidence>
<evidence type="ECO:0000256" key="4">
    <source>
        <dbReference type="ARBA" id="ARBA00022538"/>
    </source>
</evidence>
<feature type="transmembrane region" description="Helical" evidence="13">
    <location>
        <begin position="95"/>
        <end position="122"/>
    </location>
</feature>
<evidence type="ECO:0000256" key="11">
    <source>
        <dbReference type="ARBA" id="ARBA00023303"/>
    </source>
</evidence>
<keyword evidence="9" id="KW-0406">Ion transport</keyword>
<keyword evidence="7" id="KW-0630">Potassium</keyword>
<name>A0A4V3DN03_9GAMM</name>
<keyword evidence="6" id="KW-0631">Potassium channel</keyword>
<evidence type="ECO:0000256" key="6">
    <source>
        <dbReference type="ARBA" id="ARBA00022826"/>
    </source>
</evidence>
<dbReference type="GO" id="GO:0015252">
    <property type="term" value="F:proton channel activity"/>
    <property type="evidence" value="ECO:0007669"/>
    <property type="project" value="InterPro"/>
</dbReference>
<evidence type="ECO:0000256" key="10">
    <source>
        <dbReference type="ARBA" id="ARBA00023136"/>
    </source>
</evidence>
<evidence type="ECO:0000256" key="1">
    <source>
        <dbReference type="ARBA" id="ARBA00004141"/>
    </source>
</evidence>
<feature type="transmembrane region" description="Helical" evidence="13">
    <location>
        <begin position="184"/>
        <end position="204"/>
    </location>
</feature>
<feature type="transmembrane region" description="Helical" evidence="13">
    <location>
        <begin position="142"/>
        <end position="163"/>
    </location>
</feature>
<comment type="similarity">
    <text evidence="2">Belongs to the TMEM175 family.</text>
</comment>
<evidence type="ECO:0000256" key="8">
    <source>
        <dbReference type="ARBA" id="ARBA00022989"/>
    </source>
</evidence>
<evidence type="ECO:0000256" key="7">
    <source>
        <dbReference type="ARBA" id="ARBA00022958"/>
    </source>
</evidence>
<accession>A0A4V3DN03</accession>
<evidence type="ECO:0000256" key="3">
    <source>
        <dbReference type="ARBA" id="ARBA00022448"/>
    </source>
</evidence>
<protein>
    <submittedName>
        <fullName evidence="14">Uncharacterized protein DUF1211</fullName>
    </submittedName>
</protein>
<dbReference type="EMBL" id="SNZH01000004">
    <property type="protein sequence ID" value="TDR45946.1"/>
    <property type="molecule type" value="Genomic_DNA"/>
</dbReference>
<keyword evidence="10 13" id="KW-0472">Membrane</keyword>
<evidence type="ECO:0000256" key="5">
    <source>
        <dbReference type="ARBA" id="ARBA00022692"/>
    </source>
</evidence>
<comment type="catalytic activity">
    <reaction evidence="12">
        <text>K(+)(in) = K(+)(out)</text>
        <dbReference type="Rhea" id="RHEA:29463"/>
        <dbReference type="ChEBI" id="CHEBI:29103"/>
    </reaction>
</comment>
<keyword evidence="4" id="KW-0633">Potassium transport</keyword>
<feature type="transmembrane region" description="Helical" evidence="13">
    <location>
        <begin position="57"/>
        <end position="75"/>
    </location>
</feature>
<dbReference type="GO" id="GO:0016020">
    <property type="term" value="C:membrane"/>
    <property type="evidence" value="ECO:0007669"/>
    <property type="project" value="UniProtKB-SubCell"/>
</dbReference>
<comment type="caution">
    <text evidence="14">The sequence shown here is derived from an EMBL/GenBank/DDBJ whole genome shotgun (WGS) entry which is preliminary data.</text>
</comment>
<organism evidence="14 15">
    <name type="scientific">Tahibacter aquaticus</name>
    <dbReference type="NCBI Taxonomy" id="520092"/>
    <lineage>
        <taxon>Bacteria</taxon>
        <taxon>Pseudomonadati</taxon>
        <taxon>Pseudomonadota</taxon>
        <taxon>Gammaproteobacteria</taxon>
        <taxon>Lysobacterales</taxon>
        <taxon>Rhodanobacteraceae</taxon>
        <taxon>Tahibacter</taxon>
    </lineage>
</organism>
<keyword evidence="15" id="KW-1185">Reference proteome</keyword>
<evidence type="ECO:0000256" key="2">
    <source>
        <dbReference type="ARBA" id="ARBA00006920"/>
    </source>
</evidence>
<dbReference type="GO" id="GO:0005267">
    <property type="term" value="F:potassium channel activity"/>
    <property type="evidence" value="ECO:0007669"/>
    <property type="project" value="UniProtKB-KW"/>
</dbReference>
<feature type="transmembrane region" description="Helical" evidence="13">
    <location>
        <begin position="28"/>
        <end position="45"/>
    </location>
</feature>
<evidence type="ECO:0000313" key="15">
    <source>
        <dbReference type="Proteomes" id="UP000295293"/>
    </source>
</evidence>
<comment type="subcellular location">
    <subcellularLocation>
        <location evidence="1">Membrane</location>
        <topology evidence="1">Multi-pass membrane protein</topology>
    </subcellularLocation>
</comment>
<evidence type="ECO:0000256" key="13">
    <source>
        <dbReference type="SAM" id="Phobius"/>
    </source>
</evidence>
<reference evidence="14 15" key="1">
    <citation type="submission" date="2019-03" db="EMBL/GenBank/DDBJ databases">
        <title>Genomic Encyclopedia of Type Strains, Phase IV (KMG-IV): sequencing the most valuable type-strain genomes for metagenomic binning, comparative biology and taxonomic classification.</title>
        <authorList>
            <person name="Goeker M."/>
        </authorList>
    </citation>
    <scope>NUCLEOTIDE SEQUENCE [LARGE SCALE GENOMIC DNA]</scope>
    <source>
        <strain evidence="14 15">DSM 21667</strain>
    </source>
</reference>
<dbReference type="AlphaFoldDB" id="A0A4V3DN03"/>
<feature type="transmembrane region" description="Helical" evidence="13">
    <location>
        <begin position="210"/>
        <end position="227"/>
    </location>
</feature>
<evidence type="ECO:0000256" key="12">
    <source>
        <dbReference type="ARBA" id="ARBA00034430"/>
    </source>
</evidence>
<sequence length="248" mass="27862">MQNLREEAQPGADGFVDRGLDVTRFQSFLDASFAFTVTVLVIAGSDVPDSIGKLVSALKTVPTFAASFLMILLFWSGHDTWSRRYGLDDARSRQLGLLLVFLVLVYVYPLKMLFGAFFAWLSAGVLPTRFVVDTVADLRAMFYAYALAFGTLGGVMALFYAHAWRLRDTLKLSRFERKATRGEIQRWALVPAFAVLSAALAWLLPENPSMLQTGLPGIVYFVLNAYTGHLRRRTRRQWAESHSEGRRP</sequence>
<gene>
    <name evidence="14" type="ORF">DFR29_104383</name>
</gene>
<keyword evidence="11" id="KW-0407">Ion channel</keyword>
<dbReference type="OrthoDB" id="7570568at2"/>
<proteinExistence type="inferred from homology"/>
<keyword evidence="5 13" id="KW-0812">Transmembrane</keyword>
<dbReference type="Proteomes" id="UP000295293">
    <property type="component" value="Unassembled WGS sequence"/>
</dbReference>
<dbReference type="RefSeq" id="WP_133818302.1">
    <property type="nucleotide sequence ID" value="NZ_SNZH01000004.1"/>
</dbReference>
<dbReference type="InterPro" id="IPR010617">
    <property type="entry name" value="TMEM175-like"/>
</dbReference>
<evidence type="ECO:0000313" key="14">
    <source>
        <dbReference type="EMBL" id="TDR45946.1"/>
    </source>
</evidence>